<organism evidence="2 3">
    <name type="scientific">Azorhizobium oxalatiphilum</name>
    <dbReference type="NCBI Taxonomy" id="980631"/>
    <lineage>
        <taxon>Bacteria</taxon>
        <taxon>Pseudomonadati</taxon>
        <taxon>Pseudomonadota</taxon>
        <taxon>Alphaproteobacteria</taxon>
        <taxon>Hyphomicrobiales</taxon>
        <taxon>Xanthobacteraceae</taxon>
        <taxon>Azorhizobium</taxon>
    </lineage>
</organism>
<keyword evidence="1" id="KW-0732">Signal</keyword>
<dbReference type="InterPro" id="IPR006311">
    <property type="entry name" value="TAT_signal"/>
</dbReference>
<feature type="signal peptide" evidence="1">
    <location>
        <begin position="1"/>
        <end position="36"/>
    </location>
</feature>
<comment type="caution">
    <text evidence="2">The sequence shown here is derived from an EMBL/GenBank/DDBJ whole genome shotgun (WGS) entry which is preliminary data.</text>
</comment>
<dbReference type="Proteomes" id="UP000606044">
    <property type="component" value="Unassembled WGS sequence"/>
</dbReference>
<dbReference type="PROSITE" id="PS51318">
    <property type="entry name" value="TAT"/>
    <property type="match status" value="1"/>
</dbReference>
<gene>
    <name evidence="2" type="ORF">GCM10007301_40810</name>
</gene>
<dbReference type="RefSeq" id="WP_188582023.1">
    <property type="nucleotide sequence ID" value="NZ_BMCT01000006.1"/>
</dbReference>
<reference evidence="2" key="1">
    <citation type="journal article" date="2014" name="Int. J. Syst. Evol. Microbiol.">
        <title>Complete genome sequence of Corynebacterium casei LMG S-19264T (=DSM 44701T), isolated from a smear-ripened cheese.</title>
        <authorList>
            <consortium name="US DOE Joint Genome Institute (JGI-PGF)"/>
            <person name="Walter F."/>
            <person name="Albersmeier A."/>
            <person name="Kalinowski J."/>
            <person name="Ruckert C."/>
        </authorList>
    </citation>
    <scope>NUCLEOTIDE SEQUENCE</scope>
    <source>
        <strain evidence="2">CCM 7897</strain>
    </source>
</reference>
<accession>A0A917C972</accession>
<evidence type="ECO:0000313" key="2">
    <source>
        <dbReference type="EMBL" id="GGF76777.1"/>
    </source>
</evidence>
<proteinExistence type="predicted"/>
<keyword evidence="3" id="KW-1185">Reference proteome</keyword>
<sequence length="210" mass="22122">MPETSTPALTLRLSRRRALALGATFGAALIAAPALAQNMPTAMASTVLVPGVGPVTVLTYKARVVSMDPKTRRLVLEGASGKRWAVRVPLIAGDINGVRNNQQLLIRLVPGVVTALGKARQGKPGEVVGEVAVEDGLPGWPQGFGVRRVTITTILVNIDKSNGSISFEGPDGQVRTIKAVDQQVLNNMAQVQLGDLCQITYLEALAINAI</sequence>
<protein>
    <submittedName>
        <fullName evidence="2">Uncharacterized protein</fullName>
    </submittedName>
</protein>
<feature type="chain" id="PRO_5036742498" evidence="1">
    <location>
        <begin position="37"/>
        <end position="210"/>
    </location>
</feature>
<evidence type="ECO:0000256" key="1">
    <source>
        <dbReference type="SAM" id="SignalP"/>
    </source>
</evidence>
<dbReference type="EMBL" id="BMCT01000006">
    <property type="protein sequence ID" value="GGF76777.1"/>
    <property type="molecule type" value="Genomic_DNA"/>
</dbReference>
<reference evidence="2" key="2">
    <citation type="submission" date="2020-09" db="EMBL/GenBank/DDBJ databases">
        <authorList>
            <person name="Sun Q."/>
            <person name="Sedlacek I."/>
        </authorList>
    </citation>
    <scope>NUCLEOTIDE SEQUENCE</scope>
    <source>
        <strain evidence="2">CCM 7897</strain>
    </source>
</reference>
<dbReference type="AlphaFoldDB" id="A0A917C972"/>
<evidence type="ECO:0000313" key="3">
    <source>
        <dbReference type="Proteomes" id="UP000606044"/>
    </source>
</evidence>
<name>A0A917C972_9HYPH</name>